<protein>
    <submittedName>
        <fullName evidence="1">Uncharacterized protein</fullName>
    </submittedName>
</protein>
<name>A0AAU9AUC5_LYSEN</name>
<dbReference type="KEGG" id="lem:LEN_4461"/>
<reference evidence="1 2" key="1">
    <citation type="journal article" date="2017" name="DNA Res.">
        <title>Complete genome sequence and expression profile of the commercial lytic enzyme producer Lysobacter enzymogenes M497-1.</title>
        <authorList>
            <person name="Takami H."/>
            <person name="Toyoda A."/>
            <person name="Uchiyama I."/>
            <person name="Itoh T."/>
            <person name="Takaki Y."/>
            <person name="Arai W."/>
            <person name="Nishi S."/>
            <person name="Kawai M."/>
            <person name="Shinya K."/>
            <person name="Ikeda H."/>
        </authorList>
    </citation>
    <scope>NUCLEOTIDE SEQUENCE [LARGE SCALE GENOMIC DNA]</scope>
    <source>
        <strain evidence="1 2">M497-1</strain>
    </source>
</reference>
<organism evidence="1 2">
    <name type="scientific">Lysobacter enzymogenes</name>
    <dbReference type="NCBI Taxonomy" id="69"/>
    <lineage>
        <taxon>Bacteria</taxon>
        <taxon>Pseudomonadati</taxon>
        <taxon>Pseudomonadota</taxon>
        <taxon>Gammaproteobacteria</taxon>
        <taxon>Lysobacterales</taxon>
        <taxon>Lysobacteraceae</taxon>
        <taxon>Lysobacter</taxon>
    </lineage>
</organism>
<accession>A0AAU9AUC5</accession>
<dbReference type="Proteomes" id="UP000218824">
    <property type="component" value="Chromosome"/>
</dbReference>
<proteinExistence type="predicted"/>
<dbReference type="AlphaFoldDB" id="A0AAU9AUC5"/>
<evidence type="ECO:0000313" key="2">
    <source>
        <dbReference type="Proteomes" id="UP000218824"/>
    </source>
</evidence>
<sequence>MRLRTQKHPPPTSETLHACSSQTDVDAFEKGRFSRTAGNHWTVLTSKLYNAKYGAQRTALNRRSAFGERRERKGSSSGESMWDLQVWNGQAIGANETLFQRVDRGRRHRFGEGEWTDCNGGRADAIRLLASRSRSSNYARRTEDRRY</sequence>
<gene>
    <name evidence="1" type="ORF">LEN_4461</name>
</gene>
<dbReference type="EMBL" id="AP014940">
    <property type="protein sequence ID" value="BAV99948.1"/>
    <property type="molecule type" value="Genomic_DNA"/>
</dbReference>
<evidence type="ECO:0000313" key="1">
    <source>
        <dbReference type="EMBL" id="BAV99948.1"/>
    </source>
</evidence>